<proteinExistence type="predicted"/>
<dbReference type="PROSITE" id="PS51736">
    <property type="entry name" value="RECOMBINASES_3"/>
    <property type="match status" value="1"/>
</dbReference>
<evidence type="ECO:0000259" key="7">
    <source>
        <dbReference type="PROSITE" id="PS51736"/>
    </source>
</evidence>
<evidence type="ECO:0000256" key="4">
    <source>
        <dbReference type="PIRSR" id="PIRSR606118-50"/>
    </source>
</evidence>
<accession>A0A1I5D043</accession>
<dbReference type="PROSITE" id="PS00397">
    <property type="entry name" value="RECOMBINASES_1"/>
    <property type="match status" value="1"/>
</dbReference>
<dbReference type="EMBL" id="FOVD01000011">
    <property type="protein sequence ID" value="SFN92625.1"/>
    <property type="molecule type" value="Genomic_DNA"/>
</dbReference>
<evidence type="ECO:0000256" key="1">
    <source>
        <dbReference type="ARBA" id="ARBA00022908"/>
    </source>
</evidence>
<evidence type="ECO:0000256" key="2">
    <source>
        <dbReference type="ARBA" id="ARBA00023125"/>
    </source>
</evidence>
<dbReference type="PANTHER" id="PTHR30461">
    <property type="entry name" value="DNA-INVERTASE FROM LAMBDOID PROPHAGE"/>
    <property type="match status" value="1"/>
</dbReference>
<feature type="active site" description="O-(5'-phospho-DNA)-serine intermediate" evidence="4 5">
    <location>
        <position position="14"/>
    </location>
</feature>
<keyword evidence="10" id="KW-1185">Reference proteome</keyword>
<name>A0A1I5D043_CHROL</name>
<dbReference type="InterPro" id="IPR011109">
    <property type="entry name" value="DNA_bind_recombinase_dom"/>
</dbReference>
<evidence type="ECO:0000256" key="5">
    <source>
        <dbReference type="PROSITE-ProRule" id="PRU10137"/>
    </source>
</evidence>
<dbReference type="InterPro" id="IPR006119">
    <property type="entry name" value="Resolv_N"/>
</dbReference>
<dbReference type="InterPro" id="IPR025827">
    <property type="entry name" value="Zn_ribbon_recom_dom"/>
</dbReference>
<dbReference type="GO" id="GO:0000150">
    <property type="term" value="F:DNA strand exchange activity"/>
    <property type="evidence" value="ECO:0007669"/>
    <property type="project" value="InterPro"/>
</dbReference>
<keyword evidence="1" id="KW-0229">DNA integration</keyword>
<dbReference type="GO" id="GO:0003677">
    <property type="term" value="F:DNA binding"/>
    <property type="evidence" value="ECO:0007669"/>
    <property type="project" value="UniProtKB-KW"/>
</dbReference>
<dbReference type="Pfam" id="PF07508">
    <property type="entry name" value="Recombinase"/>
    <property type="match status" value="1"/>
</dbReference>
<dbReference type="InterPro" id="IPR050639">
    <property type="entry name" value="SSR_resolvase"/>
</dbReference>
<evidence type="ECO:0000259" key="8">
    <source>
        <dbReference type="PROSITE" id="PS51737"/>
    </source>
</evidence>
<keyword evidence="2" id="KW-0238">DNA-binding</keyword>
<sequence>MKIMKVADLYIRVSTDEQADKGYSQRDQEDRLKRYCSSNNISIGQIIYEDHSAKSFNRPGWIRLLTTLKKKSCKTNLILFTKWDRFSRNAGDAYQMISILSKLGIEIQAVEQPLDLSIPENKMMLAIYLAAPEVENDRRALNVFYGMRRARKEGRVMGKAPFGYANKSFENGQKYIALQEPEASAMKWAFNEIAKGILACNQIREELNKSTSKKISRTSFHIAIRNPVYYGKVFLGKHKDEDACLVEGQHEPLISEELFHRVQDVLDGKKRKERPNTKILSDENFPLRGFLTCPKCGNNITGSASKGRKNRYYYYHCNATCGFRHRAEIVNRIFEDGLKQLEMKEPAKRILKKMFLDNYEKYIKTPKNERKSILNEIDKLNARLSVARNKLLSEIIDDEEYLEIRKECREKIEKLEAQFKEEPEAKVNIPKLIEQALEILTNIWKLYSEGGIAVKRAIIGSIFPEKLEFDGKEYRTTRMNSIAHYIFQIKSGLPQNENRRNDKTNHFSCYVDPQGFEPQLMVPKTRVLPLHHGSVLFWWCKFTIFFFTGKNLP</sequence>
<evidence type="ECO:0000313" key="9">
    <source>
        <dbReference type="EMBL" id="SFN92625.1"/>
    </source>
</evidence>
<dbReference type="InterPro" id="IPR038109">
    <property type="entry name" value="DNA_bind_recomb_sf"/>
</dbReference>
<organism evidence="9 10">
    <name type="scientific">Chryseobacterium oleae</name>
    <dbReference type="NCBI Taxonomy" id="491207"/>
    <lineage>
        <taxon>Bacteria</taxon>
        <taxon>Pseudomonadati</taxon>
        <taxon>Bacteroidota</taxon>
        <taxon>Flavobacteriia</taxon>
        <taxon>Flavobacteriales</taxon>
        <taxon>Weeksellaceae</taxon>
        <taxon>Chryseobacterium group</taxon>
        <taxon>Chryseobacterium</taxon>
    </lineage>
</organism>
<dbReference type="SUPFAM" id="SSF53041">
    <property type="entry name" value="Resolvase-like"/>
    <property type="match status" value="1"/>
</dbReference>
<dbReference type="GO" id="GO:0015074">
    <property type="term" value="P:DNA integration"/>
    <property type="evidence" value="ECO:0007669"/>
    <property type="project" value="UniProtKB-KW"/>
</dbReference>
<dbReference type="PROSITE" id="PS51737">
    <property type="entry name" value="RECOMBINASE_DNA_BIND"/>
    <property type="match status" value="1"/>
</dbReference>
<dbReference type="InterPro" id="IPR006118">
    <property type="entry name" value="Recombinase_CS"/>
</dbReference>
<dbReference type="Proteomes" id="UP000198769">
    <property type="component" value="Unassembled WGS sequence"/>
</dbReference>
<dbReference type="Gene3D" id="3.40.50.1390">
    <property type="entry name" value="Resolvase, N-terminal catalytic domain"/>
    <property type="match status" value="1"/>
</dbReference>
<gene>
    <name evidence="9" type="ORF">SAMN05421594_4747</name>
</gene>
<dbReference type="Pfam" id="PF13408">
    <property type="entry name" value="Zn_ribbon_recom"/>
    <property type="match status" value="1"/>
</dbReference>
<feature type="domain" description="Recombinase" evidence="8">
    <location>
        <begin position="161"/>
        <end position="272"/>
    </location>
</feature>
<evidence type="ECO:0000256" key="3">
    <source>
        <dbReference type="ARBA" id="ARBA00023172"/>
    </source>
</evidence>
<reference evidence="10" key="1">
    <citation type="submission" date="2016-10" db="EMBL/GenBank/DDBJ databases">
        <authorList>
            <person name="Varghese N."/>
            <person name="Submissions S."/>
        </authorList>
    </citation>
    <scope>NUCLEOTIDE SEQUENCE [LARGE SCALE GENOMIC DNA]</scope>
    <source>
        <strain evidence="10">DSM 25575</strain>
    </source>
</reference>
<dbReference type="InterPro" id="IPR036162">
    <property type="entry name" value="Resolvase-like_N_sf"/>
</dbReference>
<dbReference type="Pfam" id="PF00239">
    <property type="entry name" value="Resolvase"/>
    <property type="match status" value="1"/>
</dbReference>
<keyword evidence="3" id="KW-0233">DNA recombination</keyword>
<evidence type="ECO:0000313" key="10">
    <source>
        <dbReference type="Proteomes" id="UP000198769"/>
    </source>
</evidence>
<dbReference type="CDD" id="cd00338">
    <property type="entry name" value="Ser_Recombinase"/>
    <property type="match status" value="1"/>
</dbReference>
<dbReference type="PANTHER" id="PTHR30461:SF2">
    <property type="entry name" value="SERINE RECOMBINASE PINE-RELATED"/>
    <property type="match status" value="1"/>
</dbReference>
<protein>
    <submittedName>
        <fullName evidence="9">Site-specific DNA recombinase</fullName>
    </submittedName>
</protein>
<dbReference type="Gene3D" id="3.90.1750.20">
    <property type="entry name" value="Putative Large Serine Recombinase, Chain B, Domain 2"/>
    <property type="match status" value="1"/>
</dbReference>
<keyword evidence="6" id="KW-0175">Coiled coil</keyword>
<feature type="domain" description="Resolvase/invertase-type recombinase catalytic" evidence="7">
    <location>
        <begin position="6"/>
        <end position="154"/>
    </location>
</feature>
<dbReference type="AlphaFoldDB" id="A0A1I5D043"/>
<evidence type="ECO:0000256" key="6">
    <source>
        <dbReference type="SAM" id="Coils"/>
    </source>
</evidence>
<dbReference type="SMART" id="SM00857">
    <property type="entry name" value="Resolvase"/>
    <property type="match status" value="1"/>
</dbReference>
<feature type="coiled-coil region" evidence="6">
    <location>
        <begin position="370"/>
        <end position="418"/>
    </location>
</feature>